<sequence length="124" mass="14400">MLPKIANTDFVEAIDSVTTHYKVVFQFKDTERNNIPTFKKELDSVLKEVKYYRLSSSVDLYNPQTTFVLVHGIKNEAVAKTFKQLLTDKNKKKIIKPFFVISSANYQTIQIHKNLEAYLNPNNQ</sequence>
<accession>A0A090X1Z0</accession>
<organism evidence="1 2">
    <name type="scientific">Algibacter lectus</name>
    <dbReference type="NCBI Taxonomy" id="221126"/>
    <lineage>
        <taxon>Bacteria</taxon>
        <taxon>Pseudomonadati</taxon>
        <taxon>Bacteroidota</taxon>
        <taxon>Flavobacteriia</taxon>
        <taxon>Flavobacteriales</taxon>
        <taxon>Flavobacteriaceae</taxon>
        <taxon>Algibacter</taxon>
    </lineage>
</organism>
<protein>
    <submittedName>
        <fullName evidence="1">TPR domain protein</fullName>
    </submittedName>
</protein>
<evidence type="ECO:0000313" key="2">
    <source>
        <dbReference type="Proteomes" id="UP000029643"/>
    </source>
</evidence>
<dbReference type="Proteomes" id="UP000029643">
    <property type="component" value="Unassembled WGS sequence"/>
</dbReference>
<comment type="caution">
    <text evidence="1">The sequence shown here is derived from an EMBL/GenBank/DDBJ whole genome shotgun (WGS) entry which is preliminary data.</text>
</comment>
<dbReference type="AlphaFoldDB" id="A0A090X1Z0"/>
<reference evidence="1 2" key="1">
    <citation type="journal article" date="2014" name="Genome Announc.">
        <title>Draft Genome Sequences of Marine Flavobacterium Algibacter lectus Strains SS8 and NR4.</title>
        <authorList>
            <person name="Takatani N."/>
            <person name="Nakanishi M."/>
            <person name="Meirelles P."/>
            <person name="Mino S."/>
            <person name="Suda W."/>
            <person name="Oshima K."/>
            <person name="Hattori M."/>
            <person name="Ohkuma M."/>
            <person name="Hosokawa M."/>
            <person name="Miyashita K."/>
            <person name="Thompson F.L."/>
            <person name="Niwa A."/>
            <person name="Sawabe T."/>
            <person name="Sawabe T."/>
        </authorList>
    </citation>
    <scope>NUCLEOTIDE SEQUENCE [LARGE SCALE GENOMIC DNA]</scope>
    <source>
        <strain evidence="2">JCM19274</strain>
    </source>
</reference>
<evidence type="ECO:0000313" key="1">
    <source>
        <dbReference type="EMBL" id="GAL82164.1"/>
    </source>
</evidence>
<proteinExistence type="predicted"/>
<name>A0A090X1Z0_9FLAO</name>
<dbReference type="EMBL" id="BBNU01000022">
    <property type="protein sequence ID" value="GAL82164.1"/>
    <property type="molecule type" value="Genomic_DNA"/>
</dbReference>
<dbReference type="RefSeq" id="WP_369450801.1">
    <property type="nucleotide sequence ID" value="NZ_BBNU01000022.1"/>
</dbReference>
<gene>
    <name evidence="1" type="ORF">JCM19274_62</name>
</gene>